<comment type="subunit">
    <text evidence="10">Homodimer.</text>
</comment>
<evidence type="ECO:0000256" key="7">
    <source>
        <dbReference type="ARBA" id="ARBA00023027"/>
    </source>
</evidence>
<comment type="pathway">
    <text evidence="10">Cofactor biosynthesis; pyridoxine 5'-phosphate biosynthesis; pyridoxine 5'-phosphate from D-erythrose 4-phosphate: step 4/5.</text>
</comment>
<dbReference type="RefSeq" id="WP_431313593.1">
    <property type="nucleotide sequence ID" value="NZ_BSPV01000006.1"/>
</dbReference>
<evidence type="ECO:0000256" key="3">
    <source>
        <dbReference type="ARBA" id="ARBA00022833"/>
    </source>
</evidence>
<evidence type="ECO:0000256" key="9">
    <source>
        <dbReference type="ARBA" id="ARBA00023285"/>
    </source>
</evidence>
<feature type="binding site" evidence="10">
    <location>
        <position position="141"/>
    </location>
    <ligand>
        <name>substrate</name>
    </ligand>
</feature>
<feature type="binding site" evidence="10">
    <location>
        <position position="280"/>
    </location>
    <ligand>
        <name>substrate</name>
    </ligand>
</feature>
<comment type="catalytic activity">
    <reaction evidence="10">
        <text>4-(phosphooxy)-L-threonine + NAD(+) = 3-amino-2-oxopropyl phosphate + CO2 + NADH</text>
        <dbReference type="Rhea" id="RHEA:32275"/>
        <dbReference type="ChEBI" id="CHEBI:16526"/>
        <dbReference type="ChEBI" id="CHEBI:57279"/>
        <dbReference type="ChEBI" id="CHEBI:57540"/>
        <dbReference type="ChEBI" id="CHEBI:57945"/>
        <dbReference type="ChEBI" id="CHEBI:58452"/>
        <dbReference type="EC" id="1.1.1.262"/>
    </reaction>
</comment>
<keyword evidence="5 10" id="KW-0521">NADP</keyword>
<keyword evidence="4 10" id="KW-0460">Magnesium</keyword>
<dbReference type="PANTHER" id="PTHR30004">
    <property type="entry name" value="4-HYDROXYTHREONINE-4-PHOSPHATE DEHYDROGENASE"/>
    <property type="match status" value="1"/>
</dbReference>
<sequence length="346" mass="37530">MSIEKMINIRRLAITAGEPAGIGPDLVLALSQYDWPHQLVVCADKQLLTERAEQLGINVQLLDYDAALPAQVQQKGQLYVENIAVSQPVVPGQLNEANGHYVLQTLERACQGSMTGEFDAIVTGPVHKGVINRAGVAFSGHTEFFAERSNTPLVVMMLATEGLRVALVTTHIPLAYVSQAVTAERLESIIRILHADLVNKFGIDKPNIYVCGLNPHAGEDGCLGREEIETITPTLEKMRQQDGMNLVGPLPADTIFNQKYLEKADTVLAMYHDQGLPVLKYKGFGNSVNITLGLPFIRTSVDHGTALDLAGTGNADIGSFLTAITHALELVESSKLPESKQQESNQ</sequence>
<evidence type="ECO:0000256" key="2">
    <source>
        <dbReference type="ARBA" id="ARBA00022723"/>
    </source>
</evidence>
<evidence type="ECO:0000256" key="4">
    <source>
        <dbReference type="ARBA" id="ARBA00022842"/>
    </source>
</evidence>
<keyword evidence="2 10" id="KW-0479">Metal-binding</keyword>
<feature type="binding site" evidence="10">
    <location>
        <position position="171"/>
    </location>
    <ligand>
        <name>a divalent metal cation</name>
        <dbReference type="ChEBI" id="CHEBI:60240"/>
        <note>ligand shared between dimeric partners</note>
    </ligand>
</feature>
<evidence type="ECO:0000256" key="6">
    <source>
        <dbReference type="ARBA" id="ARBA00023002"/>
    </source>
</evidence>
<evidence type="ECO:0000256" key="1">
    <source>
        <dbReference type="ARBA" id="ARBA00022490"/>
    </source>
</evidence>
<accession>A0ABQ6EPW6</accession>
<dbReference type="HAMAP" id="MF_00536">
    <property type="entry name" value="PdxA"/>
    <property type="match status" value="1"/>
</dbReference>
<keyword evidence="7 10" id="KW-0520">NAD</keyword>
<evidence type="ECO:0000313" key="11">
    <source>
        <dbReference type="EMBL" id="GLT15173.1"/>
    </source>
</evidence>
<comment type="function">
    <text evidence="10">Catalyzes the NAD(P)-dependent oxidation of 4-(phosphooxy)-L-threonine (HTP) into 2-amino-3-oxo-4-(phosphooxy)butyric acid which spontaneously decarboxylates to form 3-amino-2-oxopropyl phosphate (AHAP).</text>
</comment>
<keyword evidence="12" id="KW-1185">Reference proteome</keyword>
<dbReference type="Proteomes" id="UP001157156">
    <property type="component" value="Unassembled WGS sequence"/>
</dbReference>
<dbReference type="Pfam" id="PF04166">
    <property type="entry name" value="PdxA"/>
    <property type="match status" value="1"/>
</dbReference>
<comment type="subcellular location">
    <subcellularLocation>
        <location evidence="10">Cytoplasm</location>
    </subcellularLocation>
</comment>
<evidence type="ECO:0000256" key="8">
    <source>
        <dbReference type="ARBA" id="ARBA00023096"/>
    </source>
</evidence>
<dbReference type="EMBL" id="BSPV01000006">
    <property type="protein sequence ID" value="GLT15173.1"/>
    <property type="molecule type" value="Genomic_DNA"/>
</dbReference>
<feature type="binding site" evidence="10">
    <location>
        <position position="298"/>
    </location>
    <ligand>
        <name>substrate</name>
    </ligand>
</feature>
<keyword evidence="1 10" id="KW-0963">Cytoplasm</keyword>
<reference evidence="12" key="1">
    <citation type="journal article" date="2019" name="Int. J. Syst. Evol. Microbiol.">
        <title>The Global Catalogue of Microorganisms (GCM) 10K type strain sequencing project: providing services to taxonomists for standard genome sequencing and annotation.</title>
        <authorList>
            <consortium name="The Broad Institute Genomics Platform"/>
            <consortium name="The Broad Institute Genome Sequencing Center for Infectious Disease"/>
            <person name="Wu L."/>
            <person name="Ma J."/>
        </authorList>
    </citation>
    <scope>NUCLEOTIDE SEQUENCE [LARGE SCALE GENOMIC DNA]</scope>
    <source>
        <strain evidence="12">NBRC 111146</strain>
    </source>
</reference>
<dbReference type="SUPFAM" id="SSF53659">
    <property type="entry name" value="Isocitrate/Isopropylmalate dehydrogenase-like"/>
    <property type="match status" value="1"/>
</dbReference>
<protein>
    <recommendedName>
        <fullName evidence="10">4-hydroxythreonine-4-phosphate dehydrogenase</fullName>
        <ecNumber evidence="10">1.1.1.262</ecNumber>
    </recommendedName>
    <alternativeName>
        <fullName evidence="10">4-(phosphohydroxy)-L-threonine dehydrogenase</fullName>
    </alternativeName>
</protein>
<keyword evidence="3 10" id="KW-0862">Zinc</keyword>
<comment type="miscellaneous">
    <text evidence="10">The active site is located at the dimer interface.</text>
</comment>
<comment type="similarity">
    <text evidence="10">Belongs to the PdxA family.</text>
</comment>
<comment type="caution">
    <text evidence="11">The sequence shown here is derived from an EMBL/GenBank/DDBJ whole genome shotgun (WGS) entry which is preliminary data.</text>
</comment>
<keyword evidence="6 10" id="KW-0560">Oxidoreductase</keyword>
<evidence type="ECO:0000256" key="10">
    <source>
        <dbReference type="HAMAP-Rule" id="MF_00536"/>
    </source>
</evidence>
<feature type="binding site" evidence="10">
    <location>
        <position position="142"/>
    </location>
    <ligand>
        <name>substrate</name>
    </ligand>
</feature>
<evidence type="ECO:0000313" key="12">
    <source>
        <dbReference type="Proteomes" id="UP001157156"/>
    </source>
</evidence>
<dbReference type="EC" id="1.1.1.262" evidence="10"/>
<dbReference type="Gene3D" id="3.40.718.10">
    <property type="entry name" value="Isopropylmalate Dehydrogenase"/>
    <property type="match status" value="1"/>
</dbReference>
<comment type="cofactor">
    <cofactor evidence="10">
        <name>Zn(2+)</name>
        <dbReference type="ChEBI" id="CHEBI:29105"/>
    </cofactor>
    <cofactor evidence="10">
        <name>Mg(2+)</name>
        <dbReference type="ChEBI" id="CHEBI:18420"/>
    </cofactor>
    <cofactor evidence="10">
        <name>Co(2+)</name>
        <dbReference type="ChEBI" id="CHEBI:48828"/>
    </cofactor>
    <text evidence="10">Binds 1 divalent metal cation per subunit. Can use ions such as Zn(2+), Mg(2+) or Co(2+).</text>
</comment>
<gene>
    <name evidence="10 11" type="primary">pdxA</name>
    <name evidence="11" type="ORF">GCM10007931_21480</name>
</gene>
<feature type="binding site" evidence="10">
    <location>
        <position position="272"/>
    </location>
    <ligand>
        <name>a divalent metal cation</name>
        <dbReference type="ChEBI" id="CHEBI:60240"/>
        <note>ligand shared between dimeric partners</note>
    </ligand>
</feature>
<keyword evidence="9 10" id="KW-0170">Cobalt</keyword>
<proteinExistence type="inferred from homology"/>
<evidence type="ECO:0000256" key="5">
    <source>
        <dbReference type="ARBA" id="ARBA00022857"/>
    </source>
</evidence>
<keyword evidence="8 10" id="KW-0664">Pyridoxine biosynthesis</keyword>
<name>A0ABQ6EPW6_9VIBR</name>
<dbReference type="PANTHER" id="PTHR30004:SF5">
    <property type="entry name" value="4-HYDROXYTHREONINE-4-PHOSPHATE DEHYDROGENASE"/>
    <property type="match status" value="1"/>
</dbReference>
<dbReference type="InterPro" id="IPR005255">
    <property type="entry name" value="PdxA_fam"/>
</dbReference>
<feature type="binding site" evidence="10">
    <location>
        <position position="289"/>
    </location>
    <ligand>
        <name>substrate</name>
    </ligand>
</feature>
<dbReference type="NCBIfam" id="TIGR00557">
    <property type="entry name" value="pdxA"/>
    <property type="match status" value="1"/>
</dbReference>
<organism evidence="11 12">
    <name type="scientific">Vibrio algivorus</name>
    <dbReference type="NCBI Taxonomy" id="1667024"/>
    <lineage>
        <taxon>Bacteria</taxon>
        <taxon>Pseudomonadati</taxon>
        <taxon>Pseudomonadota</taxon>
        <taxon>Gammaproteobacteria</taxon>
        <taxon>Vibrionales</taxon>
        <taxon>Vibrionaceae</taxon>
        <taxon>Vibrio</taxon>
    </lineage>
</organism>
<feature type="binding site" evidence="10">
    <location>
        <position position="216"/>
    </location>
    <ligand>
        <name>a divalent metal cation</name>
        <dbReference type="ChEBI" id="CHEBI:60240"/>
        <note>ligand shared between dimeric partners</note>
    </ligand>
</feature>
<dbReference type="InterPro" id="IPR037510">
    <property type="entry name" value="PdxA"/>
</dbReference>